<evidence type="ECO:0000256" key="2">
    <source>
        <dbReference type="SAM" id="SignalP"/>
    </source>
</evidence>
<sequence length="183" mass="20203">MRFHMKKTIFALTIASLLSAPAMASKEGFYIGADISANDIESTSFGMGFGLVAGYDFQVAPQVVIGVEGEYRHFGEDSGSYIEGFGWKDKAYSYGFNVKPRYFFNDKFYAGVALGLHNTTLDAKDDFFGSIKESNTNLAYGIEAGYEINRNVVIKGGYKAYQAELIGVTFDADTFYIGANYKF</sequence>
<accession>A0A0C5WTQ4</accession>
<protein>
    <recommendedName>
        <fullName evidence="3">Outer membrane protein beta-barrel domain-containing protein</fullName>
    </recommendedName>
</protein>
<keyword evidence="5" id="KW-1185">Reference proteome</keyword>
<dbReference type="Gene3D" id="2.40.160.20">
    <property type="match status" value="1"/>
</dbReference>
<dbReference type="SUPFAM" id="SSF56925">
    <property type="entry name" value="OMPA-like"/>
    <property type="match status" value="1"/>
</dbReference>
<feature type="domain" description="Outer membrane protein beta-barrel" evidence="3">
    <location>
        <begin position="10"/>
        <end position="183"/>
    </location>
</feature>
<gene>
    <name evidence="4" type="ORF">H744_2c3091</name>
</gene>
<dbReference type="Proteomes" id="UP000032303">
    <property type="component" value="Chromosome 2"/>
</dbReference>
<dbReference type="OrthoDB" id="5903732at2"/>
<reference evidence="4 5" key="1">
    <citation type="submission" date="2013-05" db="EMBL/GenBank/DDBJ databases">
        <title>Complete genome sequence of the lipase-producing bacterium Photobacterium gaetbulicola Gung47.</title>
        <authorList>
            <person name="Kim Y.-O."/>
        </authorList>
    </citation>
    <scope>NUCLEOTIDE SEQUENCE [LARGE SCALE GENOMIC DNA]</scope>
    <source>
        <strain evidence="4 5">Gung47</strain>
    </source>
</reference>
<feature type="signal peptide" evidence="2">
    <location>
        <begin position="1"/>
        <end position="24"/>
    </location>
</feature>
<dbReference type="AlphaFoldDB" id="A0A0C5WTQ4"/>
<dbReference type="KEGG" id="pgb:H744_2c3091"/>
<dbReference type="PATRIC" id="fig|658445.3.peg.5154"/>
<organism evidence="4 5">
    <name type="scientific">Photobacterium gaetbulicola Gung47</name>
    <dbReference type="NCBI Taxonomy" id="658445"/>
    <lineage>
        <taxon>Bacteria</taxon>
        <taxon>Pseudomonadati</taxon>
        <taxon>Pseudomonadota</taxon>
        <taxon>Gammaproteobacteria</taxon>
        <taxon>Vibrionales</taxon>
        <taxon>Vibrionaceae</taxon>
        <taxon>Photobacterium</taxon>
    </lineage>
</organism>
<dbReference type="HOGENOM" id="CLU_116770_0_0_6"/>
<dbReference type="Pfam" id="PF13505">
    <property type="entry name" value="OMP_b-brl"/>
    <property type="match status" value="1"/>
</dbReference>
<dbReference type="InterPro" id="IPR027385">
    <property type="entry name" value="Beta-barrel_OMP"/>
</dbReference>
<evidence type="ECO:0000313" key="5">
    <source>
        <dbReference type="Proteomes" id="UP000032303"/>
    </source>
</evidence>
<evidence type="ECO:0000313" key="4">
    <source>
        <dbReference type="EMBL" id="AJR09742.1"/>
    </source>
</evidence>
<dbReference type="STRING" id="658445.H744_2c3091"/>
<evidence type="ECO:0000256" key="1">
    <source>
        <dbReference type="ARBA" id="ARBA00022729"/>
    </source>
</evidence>
<proteinExistence type="predicted"/>
<name>A0A0C5WTQ4_9GAMM</name>
<evidence type="ECO:0000259" key="3">
    <source>
        <dbReference type="Pfam" id="PF13505"/>
    </source>
</evidence>
<dbReference type="InterPro" id="IPR011250">
    <property type="entry name" value="OMP/PagP_B-barrel"/>
</dbReference>
<keyword evidence="1 2" id="KW-0732">Signal</keyword>
<dbReference type="EMBL" id="CP005974">
    <property type="protein sequence ID" value="AJR09742.1"/>
    <property type="molecule type" value="Genomic_DNA"/>
</dbReference>
<feature type="chain" id="PRO_5002195451" description="Outer membrane protein beta-barrel domain-containing protein" evidence="2">
    <location>
        <begin position="25"/>
        <end position="183"/>
    </location>
</feature>